<keyword evidence="2" id="KW-0812">Transmembrane</keyword>
<protein>
    <recommendedName>
        <fullName evidence="3">Zona occludens toxin N-terminal domain-containing protein</fullName>
    </recommendedName>
</protein>
<dbReference type="GeneID" id="89684572"/>
<dbReference type="InterPro" id="IPR008900">
    <property type="entry name" value="Zot_N"/>
</dbReference>
<keyword evidence="5" id="KW-1185">Reference proteome</keyword>
<proteinExistence type="predicted"/>
<name>A0ABS7FGN1_9NEIS</name>
<evidence type="ECO:0000256" key="2">
    <source>
        <dbReference type="SAM" id="Phobius"/>
    </source>
</evidence>
<evidence type="ECO:0000313" key="5">
    <source>
        <dbReference type="Proteomes" id="UP000711178"/>
    </source>
</evidence>
<reference evidence="4 5" key="1">
    <citation type="submission" date="2021-05" db="EMBL/GenBank/DDBJ databases">
        <title>Draft Whole Genome Sequencing Of Biosensor Chromobacterium violaceum Strain CV026 Reveals A Regulatory RNA In Chromobacterium violaceum Phenotype Regulatory Network.</title>
        <authorList>
            <person name="Hong K.W."/>
            <person name="Chan K.G."/>
            <person name="Chang C.-Y."/>
        </authorList>
    </citation>
    <scope>NUCLEOTIDE SEQUENCE [LARGE SCALE GENOMIC DNA]</scope>
    <source>
        <strain evidence="4 5">ATCC 31532</strain>
    </source>
</reference>
<dbReference type="Pfam" id="PF05707">
    <property type="entry name" value="Zot"/>
    <property type="match status" value="1"/>
</dbReference>
<dbReference type="RefSeq" id="WP_052258242.1">
    <property type="nucleotide sequence ID" value="NZ_CP142381.1"/>
</dbReference>
<dbReference type="Proteomes" id="UP000711178">
    <property type="component" value="Unassembled WGS sequence"/>
</dbReference>
<comment type="caution">
    <text evidence="4">The sequence shown here is derived from an EMBL/GenBank/DDBJ whole genome shotgun (WGS) entry which is preliminary data.</text>
</comment>
<keyword evidence="2" id="KW-0472">Membrane</keyword>
<feature type="domain" description="Zona occludens toxin N-terminal" evidence="3">
    <location>
        <begin position="3"/>
        <end position="218"/>
    </location>
</feature>
<accession>A0ABS7FGN1</accession>
<keyword evidence="2" id="KW-1133">Transmembrane helix</keyword>
<gene>
    <name evidence="4" type="ORF">KIF53_16480</name>
</gene>
<dbReference type="InterPro" id="IPR027417">
    <property type="entry name" value="P-loop_NTPase"/>
</dbReference>
<evidence type="ECO:0000259" key="3">
    <source>
        <dbReference type="Pfam" id="PF05707"/>
    </source>
</evidence>
<organism evidence="4 5">
    <name type="scientific">Chromobacterium subtsugae</name>
    <dbReference type="NCBI Taxonomy" id="251747"/>
    <lineage>
        <taxon>Bacteria</taxon>
        <taxon>Pseudomonadati</taxon>
        <taxon>Pseudomonadota</taxon>
        <taxon>Betaproteobacteria</taxon>
        <taxon>Neisseriales</taxon>
        <taxon>Chromobacteriaceae</taxon>
        <taxon>Chromobacterium</taxon>
    </lineage>
</organism>
<feature type="compositionally biased region" description="Low complexity" evidence="1">
    <location>
        <begin position="350"/>
        <end position="361"/>
    </location>
</feature>
<sequence length="369" mass="40593">MAMYVYCGLQGSGKSFEAVKSVIVPAIAQGRRVLTNIRNIRQDKIHDLIERKALAKPEATLGEIIPLTPDIILAPNFFFDPELLLATNGEVDSFVRPGDLVVIDEAWETHGPDRKLSEEHKKFFRMHRHYAHPVTGVTCDLVFLCQDIDTSLNRFVKATIQQTFHMKKHTALAAIPYWKNRYVITIYEGHKMRIKDVISQYQAKYDKDYFGLYDSHVGGVGKEVKVDGRATLFTKKNVLVFSCALLAPAAGLYGLYSVFAPYLLGDSHKPAVPQTKQTANAASSGLLEEKLSAGKPSSRKSRVALVGYLSTGESIRVLVRTPEGIQTVTPTRFVPDGFATSAEVDGQAVSFSSGSAKSDSSLLGEALPK</sequence>
<feature type="transmembrane region" description="Helical" evidence="2">
    <location>
        <begin position="238"/>
        <end position="264"/>
    </location>
</feature>
<dbReference type="EMBL" id="JAHDTB010000015">
    <property type="protein sequence ID" value="MBW8289232.1"/>
    <property type="molecule type" value="Genomic_DNA"/>
</dbReference>
<dbReference type="Gene3D" id="3.40.50.300">
    <property type="entry name" value="P-loop containing nucleotide triphosphate hydrolases"/>
    <property type="match status" value="1"/>
</dbReference>
<feature type="region of interest" description="Disordered" evidence="1">
    <location>
        <begin position="350"/>
        <end position="369"/>
    </location>
</feature>
<evidence type="ECO:0000313" key="4">
    <source>
        <dbReference type="EMBL" id="MBW8289232.1"/>
    </source>
</evidence>
<evidence type="ECO:0000256" key="1">
    <source>
        <dbReference type="SAM" id="MobiDB-lite"/>
    </source>
</evidence>